<protein>
    <recommendedName>
        <fullName evidence="1">PucR C-terminal helix-turn-helix domain-containing protein</fullName>
    </recommendedName>
</protein>
<sequence length="507" mass="59617">MRISMQILYEELAGFYPERRKIRGWNTFKYWGFLTLHEKQGEIAEDYVILGRAAEFDRYKIPDTCGVICLGRYEGEINKSQEWIFLSETAELEEVQQILQNTFRRYLLWEESLCLALRRNEDVESYCRVSIPIFNNPIFVHDGNFEIIASVNEMEGQVSWNYEKDSGKKTVTMETMNDIKVSPDYQESLKTRGPQIFPSQQFGYRGLYVNFWSEHMFLGRICINELGREFRESDYPLIEYLAEYVMAALERGCLMQAGDSRDLEQSFYELLQHGNTDESLLMMRLKYQNWDSSDSYQCIRLQINNRDLSTHAVAYTCRRLENMFAGLYAFPFEEGIAIIVDLTRINCAKDEFMQRFAVFLREGIFKAGFSGDGADFMNLRYYYQQCTAALLMGEKEDPSFWIYKFQDYSVSYLFYQGCRTLAPEMYCEPGILLLKKYDGDHGTDFFDTLRVFLENDRNIAHTAQKLYVHRSTLLYRLEKISKITGLNLDDYGVRFKVMLSIEILKAK</sequence>
<dbReference type="Gene3D" id="1.10.10.2840">
    <property type="entry name" value="PucR C-terminal helix-turn-helix domain"/>
    <property type="match status" value="1"/>
</dbReference>
<evidence type="ECO:0000313" key="2">
    <source>
        <dbReference type="EMBL" id="GAA6409067.1"/>
    </source>
</evidence>
<dbReference type="InterPro" id="IPR025736">
    <property type="entry name" value="PucR_C-HTH_dom"/>
</dbReference>
<dbReference type="Pfam" id="PF13556">
    <property type="entry name" value="HTH_30"/>
    <property type="match status" value="1"/>
</dbReference>
<comment type="caution">
    <text evidence="2">The sequence shown here is derived from an EMBL/GenBank/DDBJ whole genome shotgun (WGS) entry which is preliminary data.</text>
</comment>
<feature type="domain" description="PucR C-terminal helix-turn-helix" evidence="1">
    <location>
        <begin position="447"/>
        <end position="502"/>
    </location>
</feature>
<reference evidence="2 3" key="1">
    <citation type="submission" date="2024-04" db="EMBL/GenBank/DDBJ databases">
        <title>Defined microbial consortia suppress multidrug-resistant proinflammatory Enterobacteriaceae via ecological control.</title>
        <authorList>
            <person name="Furuichi M."/>
            <person name="Kawaguchi T."/>
            <person name="Pust M."/>
            <person name="Yasuma K."/>
            <person name="Plichta D."/>
            <person name="Hasegawa N."/>
            <person name="Ohya T."/>
            <person name="Bhattarai S."/>
            <person name="Sasajima S."/>
            <person name="Aoto Y."/>
            <person name="Tuganbaev T."/>
            <person name="Yaginuma M."/>
            <person name="Ueda M."/>
            <person name="Okahashi N."/>
            <person name="Amafuji K."/>
            <person name="Kiridooshi Y."/>
            <person name="Sugita K."/>
            <person name="Strazar M."/>
            <person name="Skelly A."/>
            <person name="Suda W."/>
            <person name="Hattori M."/>
            <person name="Nakamoto N."/>
            <person name="Caballero S."/>
            <person name="Norman J."/>
            <person name="Olle B."/>
            <person name="Tanoue T."/>
            <person name="Arita M."/>
            <person name="Bucci V."/>
            <person name="Atarashi K."/>
            <person name="Xavier R."/>
            <person name="Honda K."/>
        </authorList>
    </citation>
    <scope>NUCLEOTIDE SEQUENCE [LARGE SCALE GENOMIC DNA]</scope>
    <source>
        <strain evidence="3">k04-0078-D8-1</strain>
    </source>
</reference>
<evidence type="ECO:0000313" key="3">
    <source>
        <dbReference type="Proteomes" id="UP001600943"/>
    </source>
</evidence>
<dbReference type="EMBL" id="BAABYW010000001">
    <property type="protein sequence ID" value="GAA6409067.1"/>
    <property type="molecule type" value="Genomic_DNA"/>
</dbReference>
<dbReference type="PANTHER" id="PTHR33744">
    <property type="entry name" value="CARBOHYDRATE DIACID REGULATOR"/>
    <property type="match status" value="1"/>
</dbReference>
<evidence type="ECO:0000259" key="1">
    <source>
        <dbReference type="Pfam" id="PF13556"/>
    </source>
</evidence>
<dbReference type="PANTHER" id="PTHR33744:SF1">
    <property type="entry name" value="DNA-BINDING TRANSCRIPTIONAL ACTIVATOR ADER"/>
    <property type="match status" value="1"/>
</dbReference>
<gene>
    <name evidence="2" type="ORF">K040078D81_31840</name>
</gene>
<dbReference type="Proteomes" id="UP001600943">
    <property type="component" value="Unassembled WGS sequence"/>
</dbReference>
<accession>A0ABQ0BC88</accession>
<organism evidence="2 3">
    <name type="scientific">Blautia hominis</name>
    <dbReference type="NCBI Taxonomy" id="2025493"/>
    <lineage>
        <taxon>Bacteria</taxon>
        <taxon>Bacillati</taxon>
        <taxon>Bacillota</taxon>
        <taxon>Clostridia</taxon>
        <taxon>Lachnospirales</taxon>
        <taxon>Lachnospiraceae</taxon>
        <taxon>Blautia</taxon>
    </lineage>
</organism>
<dbReference type="RefSeq" id="WP_095174303.1">
    <property type="nucleotide sequence ID" value="NZ_BAABYW010000001.1"/>
</dbReference>
<name>A0ABQ0BC88_9FIRM</name>
<dbReference type="InterPro" id="IPR042070">
    <property type="entry name" value="PucR_C-HTH_sf"/>
</dbReference>
<keyword evidence="3" id="KW-1185">Reference proteome</keyword>
<dbReference type="InterPro" id="IPR051448">
    <property type="entry name" value="CdaR-like_regulators"/>
</dbReference>
<proteinExistence type="predicted"/>